<comment type="function">
    <text evidence="1">Core component of nucleosome. Nucleosomes wrap and compact DNA into chromatin, limiting DNA accessibility to the cellular machineries which require DNA as a template. Histones thereby play a central role in transcription regulation, DNA repair, DNA replication and chromosomal stability. DNA accessibility is regulated via a complex set of post-translational modifications of histones, also called histone code, and nucleosome remodeling.</text>
</comment>
<evidence type="ECO:0000256" key="7">
    <source>
        <dbReference type="SAM" id="MobiDB-lite"/>
    </source>
</evidence>
<feature type="compositionally biased region" description="Low complexity" evidence="7">
    <location>
        <begin position="229"/>
        <end position="259"/>
    </location>
</feature>
<evidence type="ECO:0000256" key="5">
    <source>
        <dbReference type="ARBA" id="ARBA00022454"/>
    </source>
</evidence>
<comment type="subunit">
    <text evidence="4">The nucleosome is a histone octamer containing two molecules each of H2A, H2B, H3 and H4 assembled in one H3-H4 heterotetramer and two H2A-H2B heterodimers. The octamer wraps approximately 147 bp of DNA.</text>
</comment>
<keyword evidence="6" id="KW-0238">DNA-binding</keyword>
<evidence type="ECO:0000256" key="2">
    <source>
        <dbReference type="ARBA" id="ARBA00004286"/>
    </source>
</evidence>
<protein>
    <recommendedName>
        <fullName evidence="10">Histone H2A/H2B/H3 domain-containing protein</fullName>
    </recommendedName>
</protein>
<evidence type="ECO:0000256" key="4">
    <source>
        <dbReference type="ARBA" id="ARBA00011538"/>
    </source>
</evidence>
<comment type="similarity">
    <text evidence="3">Belongs to the histone H3 family.</text>
</comment>
<evidence type="ECO:0000256" key="3">
    <source>
        <dbReference type="ARBA" id="ARBA00010343"/>
    </source>
</evidence>
<evidence type="ECO:0000313" key="8">
    <source>
        <dbReference type="EMBL" id="KAL2799666.1"/>
    </source>
</evidence>
<dbReference type="PANTHER" id="PTHR11426">
    <property type="entry name" value="HISTONE H3"/>
    <property type="match status" value="1"/>
</dbReference>
<dbReference type="SUPFAM" id="SSF47113">
    <property type="entry name" value="Histone-fold"/>
    <property type="match status" value="1"/>
</dbReference>
<proteinExistence type="inferred from homology"/>
<dbReference type="PRINTS" id="PR00622">
    <property type="entry name" value="HISTONEH3"/>
</dbReference>
<name>A0ABR4GLA3_9EURO</name>
<comment type="caution">
    <text evidence="8">The sequence shown here is derived from an EMBL/GenBank/DDBJ whole genome shotgun (WGS) entry which is preliminary data.</text>
</comment>
<gene>
    <name evidence="8" type="ORF">BJX66DRAFT_332714</name>
</gene>
<reference evidence="8 9" key="1">
    <citation type="submission" date="2024-07" db="EMBL/GenBank/DDBJ databases">
        <title>Section-level genome sequencing and comparative genomics of Aspergillus sections Usti and Cavernicolus.</title>
        <authorList>
            <consortium name="Lawrence Berkeley National Laboratory"/>
            <person name="Nybo J.L."/>
            <person name="Vesth T.C."/>
            <person name="Theobald S."/>
            <person name="Frisvad J.C."/>
            <person name="Larsen T.O."/>
            <person name="Kjaerboelling I."/>
            <person name="Rothschild-Mancinelli K."/>
            <person name="Lyhne E.K."/>
            <person name="Kogle M.E."/>
            <person name="Barry K."/>
            <person name="Clum A."/>
            <person name="Na H."/>
            <person name="Ledsgaard L."/>
            <person name="Lin J."/>
            <person name="Lipzen A."/>
            <person name="Kuo A."/>
            <person name="Riley R."/>
            <person name="Mondo S."/>
            <person name="Labutti K."/>
            <person name="Haridas S."/>
            <person name="Pangalinan J."/>
            <person name="Salamov A.A."/>
            <person name="Simmons B.A."/>
            <person name="Magnuson J.K."/>
            <person name="Chen J."/>
            <person name="Drula E."/>
            <person name="Henrissat B."/>
            <person name="Wiebenga A."/>
            <person name="Lubbers R.J."/>
            <person name="Gomes A.C."/>
            <person name="Makela M.R."/>
            <person name="Stajich J."/>
            <person name="Grigoriev I.V."/>
            <person name="Mortensen U.H."/>
            <person name="De Vries R.P."/>
            <person name="Baker S.E."/>
            <person name="Andersen M.R."/>
        </authorList>
    </citation>
    <scope>NUCLEOTIDE SEQUENCE [LARGE SCALE GENOMIC DNA]</scope>
    <source>
        <strain evidence="8 9">CBS 209.92</strain>
    </source>
</reference>
<evidence type="ECO:0000256" key="6">
    <source>
        <dbReference type="ARBA" id="ARBA00023269"/>
    </source>
</evidence>
<dbReference type="Gene3D" id="1.10.20.10">
    <property type="entry name" value="Histone, subunit A"/>
    <property type="match status" value="1"/>
</dbReference>
<evidence type="ECO:0008006" key="10">
    <source>
        <dbReference type="Google" id="ProtNLM"/>
    </source>
</evidence>
<feature type="region of interest" description="Disordered" evidence="7">
    <location>
        <begin position="127"/>
        <end position="156"/>
    </location>
</feature>
<dbReference type="EMBL" id="JBFTWV010000006">
    <property type="protein sequence ID" value="KAL2799666.1"/>
    <property type="molecule type" value="Genomic_DNA"/>
</dbReference>
<accession>A0ABR4GLA3</accession>
<feature type="compositionally biased region" description="Basic and acidic residues" evidence="7">
    <location>
        <begin position="142"/>
        <end position="156"/>
    </location>
</feature>
<keyword evidence="5" id="KW-0158">Chromosome</keyword>
<dbReference type="InterPro" id="IPR009072">
    <property type="entry name" value="Histone-fold"/>
</dbReference>
<organism evidence="8 9">
    <name type="scientific">Aspergillus keveii</name>
    <dbReference type="NCBI Taxonomy" id="714993"/>
    <lineage>
        <taxon>Eukaryota</taxon>
        <taxon>Fungi</taxon>
        <taxon>Dikarya</taxon>
        <taxon>Ascomycota</taxon>
        <taxon>Pezizomycotina</taxon>
        <taxon>Eurotiomycetes</taxon>
        <taxon>Eurotiomycetidae</taxon>
        <taxon>Eurotiales</taxon>
        <taxon>Aspergillaceae</taxon>
        <taxon>Aspergillus</taxon>
        <taxon>Aspergillus subgen. Nidulantes</taxon>
    </lineage>
</organism>
<keyword evidence="6" id="KW-0544">Nucleosome core</keyword>
<keyword evidence="9" id="KW-1185">Reference proteome</keyword>
<evidence type="ECO:0000256" key="1">
    <source>
        <dbReference type="ARBA" id="ARBA00002001"/>
    </source>
</evidence>
<sequence>MVIAFLFHFGSPVCKNSSFPLVSHKLLASPAARRAAPSTRGVKKPHYHKPGTVALREIHCYQKSTELLIHKLPFSRPPPPPEVSRSLTVTSPGYRRALRDSSLPEVHLHSDPPAPFLLFLEMPDHHSYPGRNRRSGRGGRGGYREPRFSPEKASEGLRERLRKKGAWNHSANELATYIALLQDGIDHIQSEFDRLQPKWDSLQSEMKSALRQLEANEAAKASKNAAQGAVVSDGEVGDQVQGGQAQVGQNHAGQAVVAGSTDDNADIDLIDI</sequence>
<dbReference type="InterPro" id="IPR000164">
    <property type="entry name" value="Histone_H3/CENP-A"/>
</dbReference>
<comment type="subcellular location">
    <subcellularLocation>
        <location evidence="2">Chromosome</location>
    </subcellularLocation>
</comment>
<evidence type="ECO:0000313" key="9">
    <source>
        <dbReference type="Proteomes" id="UP001610563"/>
    </source>
</evidence>
<feature type="region of interest" description="Disordered" evidence="7">
    <location>
        <begin position="229"/>
        <end position="267"/>
    </location>
</feature>
<dbReference type="Proteomes" id="UP001610563">
    <property type="component" value="Unassembled WGS sequence"/>
</dbReference>